<organism evidence="10 11">
    <name type="scientific">Nematostella vectensis</name>
    <name type="common">Starlet sea anemone</name>
    <dbReference type="NCBI Taxonomy" id="45351"/>
    <lineage>
        <taxon>Eukaryota</taxon>
        <taxon>Metazoa</taxon>
        <taxon>Cnidaria</taxon>
        <taxon>Anthozoa</taxon>
        <taxon>Hexacorallia</taxon>
        <taxon>Actiniaria</taxon>
        <taxon>Edwardsiidae</taxon>
        <taxon>Nematostella</taxon>
    </lineage>
</organism>
<name>A7SES1_NEMVE</name>
<dbReference type="InterPro" id="IPR006629">
    <property type="entry name" value="LITAF"/>
</dbReference>
<dbReference type="GO" id="GO:0008270">
    <property type="term" value="F:zinc ion binding"/>
    <property type="evidence" value="ECO:0000318"/>
    <property type="project" value="GO_Central"/>
</dbReference>
<evidence type="ECO:0000256" key="8">
    <source>
        <dbReference type="SAM" id="Phobius"/>
    </source>
</evidence>
<evidence type="ECO:0000313" key="11">
    <source>
        <dbReference type="Proteomes" id="UP000001593"/>
    </source>
</evidence>
<dbReference type="PANTHER" id="PTHR23292">
    <property type="entry name" value="LIPOPOLYSACCHARIDE-INDUCED TUMOR NECROSIS FACTOR-ALPHA FACTOR"/>
    <property type="match status" value="1"/>
</dbReference>
<dbReference type="Proteomes" id="UP000001593">
    <property type="component" value="Unassembled WGS sequence"/>
</dbReference>
<dbReference type="KEGG" id="nve:5509301"/>
<dbReference type="PROSITE" id="PS51837">
    <property type="entry name" value="LITAF"/>
    <property type="match status" value="1"/>
</dbReference>
<dbReference type="EMBL" id="DS469639">
    <property type="protein sequence ID" value="EDO37753.1"/>
    <property type="molecule type" value="Genomic_DNA"/>
</dbReference>
<comment type="subcellular location">
    <subcellularLocation>
        <location evidence="2">Endosome membrane</location>
        <topology evidence="2">Peripheral membrane protein</topology>
    </subcellularLocation>
    <subcellularLocation>
        <location evidence="1">Late endosome membrane</location>
    </subcellularLocation>
    <subcellularLocation>
        <location evidence="3">Lysosome membrane</location>
        <topology evidence="3">Peripheral membrane protein</topology>
        <orientation evidence="3">Cytoplasmic side</orientation>
    </subcellularLocation>
</comment>
<keyword evidence="8" id="KW-0812">Transmembrane</keyword>
<protein>
    <recommendedName>
        <fullName evidence="9">LITAF domain-containing protein</fullName>
    </recommendedName>
</protein>
<feature type="transmembrane region" description="Helical" evidence="8">
    <location>
        <begin position="20"/>
        <end position="45"/>
    </location>
</feature>
<evidence type="ECO:0000256" key="1">
    <source>
        <dbReference type="ARBA" id="ARBA00004414"/>
    </source>
</evidence>
<evidence type="ECO:0000256" key="7">
    <source>
        <dbReference type="ARBA" id="ARBA00023136"/>
    </source>
</evidence>
<dbReference type="PANTHER" id="PTHR23292:SF6">
    <property type="entry name" value="FI16602P1-RELATED"/>
    <property type="match status" value="1"/>
</dbReference>
<dbReference type="STRING" id="45351.A7SES1"/>
<proteinExistence type="inferred from homology"/>
<dbReference type="GO" id="GO:0031902">
    <property type="term" value="C:late endosome membrane"/>
    <property type="evidence" value="ECO:0007669"/>
    <property type="project" value="UniProtKB-SubCell"/>
</dbReference>
<comment type="similarity">
    <text evidence="4">Belongs to the CDIP1/LITAF family.</text>
</comment>
<feature type="domain" description="LITAF" evidence="9">
    <location>
        <begin position="1"/>
        <end position="67"/>
    </location>
</feature>
<evidence type="ECO:0000256" key="3">
    <source>
        <dbReference type="ARBA" id="ARBA00004630"/>
    </source>
</evidence>
<dbReference type="InParanoid" id="A7SES1"/>
<gene>
    <name evidence="10" type="ORF">NEMVEDRAFT_v1g169772</name>
</gene>
<dbReference type="AlphaFoldDB" id="A7SES1"/>
<evidence type="ECO:0000256" key="5">
    <source>
        <dbReference type="ARBA" id="ARBA00022723"/>
    </source>
</evidence>
<reference evidence="10 11" key="1">
    <citation type="journal article" date="2007" name="Science">
        <title>Sea anemone genome reveals ancestral eumetazoan gene repertoire and genomic organization.</title>
        <authorList>
            <person name="Putnam N.H."/>
            <person name="Srivastava M."/>
            <person name="Hellsten U."/>
            <person name="Dirks B."/>
            <person name="Chapman J."/>
            <person name="Salamov A."/>
            <person name="Terry A."/>
            <person name="Shapiro H."/>
            <person name="Lindquist E."/>
            <person name="Kapitonov V.V."/>
            <person name="Jurka J."/>
            <person name="Genikhovich G."/>
            <person name="Grigoriev I.V."/>
            <person name="Lucas S.M."/>
            <person name="Steele R.E."/>
            <person name="Finnerty J.R."/>
            <person name="Technau U."/>
            <person name="Martindale M.Q."/>
            <person name="Rokhsar D.S."/>
        </authorList>
    </citation>
    <scope>NUCLEOTIDE SEQUENCE [LARGE SCALE GENOMIC DNA]</scope>
    <source>
        <strain evidence="11">CH2 X CH6</strain>
    </source>
</reference>
<dbReference type="eggNOG" id="ENOG502S23K">
    <property type="taxonomic scope" value="Eukaryota"/>
</dbReference>
<dbReference type="PhylomeDB" id="A7SES1"/>
<keyword evidence="11" id="KW-1185">Reference proteome</keyword>
<dbReference type="OMA" id="YCGNYIV"/>
<accession>A7SES1</accession>
<dbReference type="SMART" id="SM00714">
    <property type="entry name" value="LITAF"/>
    <property type="match status" value="1"/>
</dbReference>
<keyword evidence="7 8" id="KW-0472">Membrane</keyword>
<evidence type="ECO:0000256" key="2">
    <source>
        <dbReference type="ARBA" id="ARBA00004481"/>
    </source>
</evidence>
<keyword evidence="5" id="KW-0479">Metal-binding</keyword>
<keyword evidence="8" id="KW-1133">Transmembrane helix</keyword>
<evidence type="ECO:0000313" key="10">
    <source>
        <dbReference type="EMBL" id="EDO37753.1"/>
    </source>
</evidence>
<dbReference type="InterPro" id="IPR037519">
    <property type="entry name" value="LITAF_fam"/>
</dbReference>
<evidence type="ECO:0000256" key="4">
    <source>
        <dbReference type="ARBA" id="ARBA00005975"/>
    </source>
</evidence>
<dbReference type="Pfam" id="PF10601">
    <property type="entry name" value="zf-LITAF-like"/>
    <property type="match status" value="1"/>
</dbReference>
<dbReference type="HOGENOM" id="CLU_095549_6_1_1"/>
<sequence>MVCSFCQTHIVTATTYRYGALTWLLSGGICLLGGWLGCCLIPFCLDGCKDVIHTCPNCQAQLGVYRRL</sequence>
<dbReference type="OrthoDB" id="4713066at2759"/>
<evidence type="ECO:0000259" key="9">
    <source>
        <dbReference type="PROSITE" id="PS51837"/>
    </source>
</evidence>
<evidence type="ECO:0000256" key="6">
    <source>
        <dbReference type="ARBA" id="ARBA00022833"/>
    </source>
</evidence>
<dbReference type="GO" id="GO:0005765">
    <property type="term" value="C:lysosomal membrane"/>
    <property type="evidence" value="ECO:0007669"/>
    <property type="project" value="UniProtKB-SubCell"/>
</dbReference>
<keyword evidence="6" id="KW-0862">Zinc</keyword>